<dbReference type="Gene3D" id="3.40.50.970">
    <property type="match status" value="1"/>
</dbReference>
<dbReference type="Pfam" id="PF00676">
    <property type="entry name" value="E1_dh"/>
    <property type="match status" value="1"/>
</dbReference>
<feature type="domain" description="Dehydrogenase E1 component" evidence="4">
    <location>
        <begin position="16"/>
        <end position="115"/>
    </location>
</feature>
<evidence type="ECO:0000256" key="2">
    <source>
        <dbReference type="ARBA" id="ARBA00023002"/>
    </source>
</evidence>
<sequence length="116" mass="12871">MKKIELNRDIVLGLYETMLKIRIFETNQERVYKTEQEGFTHLYIGEEAIAAGACANLNKDDYITSTHRGHGHMIAKGGDMKKMMAELYGRIDGYCKGKSGSLHIADFSIGVLGANG</sequence>
<feature type="non-terminal residue" evidence="5">
    <location>
        <position position="116"/>
    </location>
</feature>
<protein>
    <recommendedName>
        <fullName evidence="4">Dehydrogenase E1 component domain-containing protein</fullName>
    </recommendedName>
</protein>
<keyword evidence="2" id="KW-0560">Oxidoreductase</keyword>
<evidence type="ECO:0000256" key="3">
    <source>
        <dbReference type="ARBA" id="ARBA00023052"/>
    </source>
</evidence>
<dbReference type="InterPro" id="IPR001017">
    <property type="entry name" value="DH_E1"/>
</dbReference>
<dbReference type="InterPro" id="IPR029061">
    <property type="entry name" value="THDP-binding"/>
</dbReference>
<keyword evidence="3" id="KW-0786">Thiamine pyrophosphate</keyword>
<dbReference type="InterPro" id="IPR050642">
    <property type="entry name" value="PDH_E1_Alpha_Subunit"/>
</dbReference>
<dbReference type="PANTHER" id="PTHR11516:SF60">
    <property type="entry name" value="PYRUVATE DEHYDROGENASE E1 COMPONENT SUBUNIT ALPHA"/>
    <property type="match status" value="1"/>
</dbReference>
<reference evidence="5" key="1">
    <citation type="journal article" date="2014" name="Front. Microbiol.">
        <title>High frequency of phylogenetically diverse reductive dehalogenase-homologous genes in deep subseafloor sedimentary metagenomes.</title>
        <authorList>
            <person name="Kawai M."/>
            <person name="Futagami T."/>
            <person name="Toyoda A."/>
            <person name="Takaki Y."/>
            <person name="Nishi S."/>
            <person name="Hori S."/>
            <person name="Arai W."/>
            <person name="Tsubouchi T."/>
            <person name="Morono Y."/>
            <person name="Uchiyama I."/>
            <person name="Ito T."/>
            <person name="Fujiyama A."/>
            <person name="Inagaki F."/>
            <person name="Takami H."/>
        </authorList>
    </citation>
    <scope>NUCLEOTIDE SEQUENCE</scope>
    <source>
        <strain evidence="5">Expedition CK06-06</strain>
    </source>
</reference>
<name>X1I6B0_9ZZZZ</name>
<dbReference type="GO" id="GO:0004739">
    <property type="term" value="F:pyruvate dehydrogenase (acetyl-transferring) activity"/>
    <property type="evidence" value="ECO:0007669"/>
    <property type="project" value="TreeGrafter"/>
</dbReference>
<gene>
    <name evidence="5" type="ORF">S03H2_64202</name>
</gene>
<dbReference type="EMBL" id="BARU01041678">
    <property type="protein sequence ID" value="GAH77242.1"/>
    <property type="molecule type" value="Genomic_DNA"/>
</dbReference>
<dbReference type="GO" id="GO:0006086">
    <property type="term" value="P:pyruvate decarboxylation to acetyl-CoA"/>
    <property type="evidence" value="ECO:0007669"/>
    <property type="project" value="TreeGrafter"/>
</dbReference>
<dbReference type="PANTHER" id="PTHR11516">
    <property type="entry name" value="PYRUVATE DEHYDROGENASE E1 COMPONENT, ALPHA SUBUNIT BACTERIAL AND ORGANELLAR"/>
    <property type="match status" value="1"/>
</dbReference>
<organism evidence="5">
    <name type="scientific">marine sediment metagenome</name>
    <dbReference type="NCBI Taxonomy" id="412755"/>
    <lineage>
        <taxon>unclassified sequences</taxon>
        <taxon>metagenomes</taxon>
        <taxon>ecological metagenomes</taxon>
    </lineage>
</organism>
<evidence type="ECO:0000259" key="4">
    <source>
        <dbReference type="Pfam" id="PF00676"/>
    </source>
</evidence>
<comment type="cofactor">
    <cofactor evidence="1">
        <name>thiamine diphosphate</name>
        <dbReference type="ChEBI" id="CHEBI:58937"/>
    </cofactor>
</comment>
<dbReference type="AlphaFoldDB" id="X1I6B0"/>
<dbReference type="SUPFAM" id="SSF52518">
    <property type="entry name" value="Thiamin diphosphate-binding fold (THDP-binding)"/>
    <property type="match status" value="1"/>
</dbReference>
<comment type="caution">
    <text evidence="5">The sequence shown here is derived from an EMBL/GenBank/DDBJ whole genome shotgun (WGS) entry which is preliminary data.</text>
</comment>
<proteinExistence type="predicted"/>
<evidence type="ECO:0000313" key="5">
    <source>
        <dbReference type="EMBL" id="GAH77242.1"/>
    </source>
</evidence>
<evidence type="ECO:0000256" key="1">
    <source>
        <dbReference type="ARBA" id="ARBA00001964"/>
    </source>
</evidence>
<accession>X1I6B0</accession>